<accession>A0ABN1KCG7</accession>
<protein>
    <submittedName>
        <fullName evidence="1">Uncharacterized protein</fullName>
    </submittedName>
</protein>
<organism evidence="1 2">
    <name type="scientific">Ideonella azotifigens</name>
    <dbReference type="NCBI Taxonomy" id="513160"/>
    <lineage>
        <taxon>Bacteria</taxon>
        <taxon>Pseudomonadati</taxon>
        <taxon>Pseudomonadota</taxon>
        <taxon>Betaproteobacteria</taxon>
        <taxon>Burkholderiales</taxon>
        <taxon>Sphaerotilaceae</taxon>
        <taxon>Ideonella</taxon>
    </lineage>
</organism>
<proteinExistence type="predicted"/>
<dbReference type="Proteomes" id="UP001500279">
    <property type="component" value="Unassembled WGS sequence"/>
</dbReference>
<evidence type="ECO:0000313" key="1">
    <source>
        <dbReference type="EMBL" id="GAA0761926.1"/>
    </source>
</evidence>
<keyword evidence="2" id="KW-1185">Reference proteome</keyword>
<name>A0ABN1KCG7_9BURK</name>
<gene>
    <name evidence="1" type="ORF">GCM10009107_45840</name>
</gene>
<dbReference type="EMBL" id="BAAAEW010000033">
    <property type="protein sequence ID" value="GAA0761926.1"/>
    <property type="molecule type" value="Genomic_DNA"/>
</dbReference>
<comment type="caution">
    <text evidence="1">The sequence shown here is derived from an EMBL/GenBank/DDBJ whole genome shotgun (WGS) entry which is preliminary data.</text>
</comment>
<sequence length="73" mass="8130">MGEAGAVCAINGADSRIDRQATAWAPKRARRVLMEWPKVRPNVRLARGEMGEGRLGIGGFCQRRLERARSRLP</sequence>
<reference evidence="1 2" key="1">
    <citation type="journal article" date="2019" name="Int. J. Syst. Evol. Microbiol.">
        <title>The Global Catalogue of Microorganisms (GCM) 10K type strain sequencing project: providing services to taxonomists for standard genome sequencing and annotation.</title>
        <authorList>
            <consortium name="The Broad Institute Genomics Platform"/>
            <consortium name="The Broad Institute Genome Sequencing Center for Infectious Disease"/>
            <person name="Wu L."/>
            <person name="Ma J."/>
        </authorList>
    </citation>
    <scope>NUCLEOTIDE SEQUENCE [LARGE SCALE GENOMIC DNA]</scope>
    <source>
        <strain evidence="1 2">JCM 15503</strain>
    </source>
</reference>
<evidence type="ECO:0000313" key="2">
    <source>
        <dbReference type="Proteomes" id="UP001500279"/>
    </source>
</evidence>